<name>A0A8C6WPW8_9GOBI</name>
<evidence type="ECO:0000256" key="1">
    <source>
        <dbReference type="ARBA" id="ARBA00004141"/>
    </source>
</evidence>
<reference evidence="7" key="2">
    <citation type="submission" date="2025-09" db="UniProtKB">
        <authorList>
            <consortium name="Ensembl"/>
        </authorList>
    </citation>
    <scope>IDENTIFICATION</scope>
</reference>
<evidence type="ECO:0000256" key="5">
    <source>
        <dbReference type="SAM" id="Phobius"/>
    </source>
</evidence>
<dbReference type="GO" id="GO:0022857">
    <property type="term" value="F:transmembrane transporter activity"/>
    <property type="evidence" value="ECO:0007669"/>
    <property type="project" value="InterPro"/>
</dbReference>
<accession>A0A8C6WPW8</accession>
<feature type="transmembrane region" description="Helical" evidence="5">
    <location>
        <begin position="26"/>
        <end position="46"/>
    </location>
</feature>
<dbReference type="Gene3D" id="1.20.1250.20">
    <property type="entry name" value="MFS general substrate transporter like domains"/>
    <property type="match status" value="1"/>
</dbReference>
<feature type="transmembrane region" description="Helical" evidence="5">
    <location>
        <begin position="265"/>
        <end position="283"/>
    </location>
</feature>
<dbReference type="Proteomes" id="UP000694523">
    <property type="component" value="Unplaced"/>
</dbReference>
<evidence type="ECO:0000256" key="3">
    <source>
        <dbReference type="ARBA" id="ARBA00022989"/>
    </source>
</evidence>
<evidence type="ECO:0000313" key="7">
    <source>
        <dbReference type="Ensembl" id="ENSNMLP00000023246.1"/>
    </source>
</evidence>
<feature type="transmembrane region" description="Helical" evidence="5">
    <location>
        <begin position="408"/>
        <end position="427"/>
    </location>
</feature>
<dbReference type="InterPro" id="IPR020846">
    <property type="entry name" value="MFS_dom"/>
</dbReference>
<dbReference type="GO" id="GO:0016020">
    <property type="term" value="C:membrane"/>
    <property type="evidence" value="ECO:0007669"/>
    <property type="project" value="UniProtKB-SubCell"/>
</dbReference>
<keyword evidence="4 5" id="KW-0472">Membrane</keyword>
<proteinExistence type="predicted"/>
<feature type="transmembrane region" description="Helical" evidence="5">
    <location>
        <begin position="148"/>
        <end position="166"/>
    </location>
</feature>
<dbReference type="InterPro" id="IPR036259">
    <property type="entry name" value="MFS_trans_sf"/>
</dbReference>
<feature type="transmembrane region" description="Helical" evidence="5">
    <location>
        <begin position="345"/>
        <end position="367"/>
    </location>
</feature>
<feature type="transmembrane region" description="Helical" evidence="5">
    <location>
        <begin position="433"/>
        <end position="456"/>
    </location>
</feature>
<feature type="transmembrane region" description="Helical" evidence="5">
    <location>
        <begin position="178"/>
        <end position="195"/>
    </location>
</feature>
<organism evidence="7 8">
    <name type="scientific">Neogobius melanostomus</name>
    <name type="common">round goby</name>
    <dbReference type="NCBI Taxonomy" id="47308"/>
    <lineage>
        <taxon>Eukaryota</taxon>
        <taxon>Metazoa</taxon>
        <taxon>Chordata</taxon>
        <taxon>Craniata</taxon>
        <taxon>Vertebrata</taxon>
        <taxon>Euteleostomi</taxon>
        <taxon>Actinopterygii</taxon>
        <taxon>Neopterygii</taxon>
        <taxon>Teleostei</taxon>
        <taxon>Neoteleostei</taxon>
        <taxon>Acanthomorphata</taxon>
        <taxon>Gobiaria</taxon>
        <taxon>Gobiiformes</taxon>
        <taxon>Gobioidei</taxon>
        <taxon>Gobiidae</taxon>
        <taxon>Benthophilinae</taxon>
        <taxon>Neogobiini</taxon>
        <taxon>Neogobius</taxon>
    </lineage>
</organism>
<evidence type="ECO:0000256" key="4">
    <source>
        <dbReference type="ARBA" id="ARBA00023136"/>
    </source>
</evidence>
<comment type="subcellular location">
    <subcellularLocation>
        <location evidence="1">Membrane</location>
        <topology evidence="1">Multi-pass membrane protein</topology>
    </subcellularLocation>
</comment>
<dbReference type="AlphaFoldDB" id="A0A8C6WPW8"/>
<feature type="domain" description="Major facilitator superfamily (MFS) profile" evidence="6">
    <location>
        <begin position="93"/>
        <end position="562"/>
    </location>
</feature>
<protein>
    <submittedName>
        <fullName evidence="7">Solute carrier family 22 member 4</fullName>
    </submittedName>
</protein>
<feature type="transmembrane region" description="Helical" evidence="5">
    <location>
        <begin position="379"/>
        <end position="401"/>
    </location>
</feature>
<reference evidence="7" key="1">
    <citation type="submission" date="2025-08" db="UniProtKB">
        <authorList>
            <consortium name="Ensembl"/>
        </authorList>
    </citation>
    <scope>IDENTIFICATION</scope>
</reference>
<dbReference type="PANTHER" id="PTHR24064">
    <property type="entry name" value="SOLUTE CARRIER FAMILY 22 MEMBER"/>
    <property type="match status" value="1"/>
</dbReference>
<dbReference type="SUPFAM" id="SSF103473">
    <property type="entry name" value="MFS general substrate transporter"/>
    <property type="match status" value="1"/>
</dbReference>
<dbReference type="Ensembl" id="ENSNMLT00000026015.1">
    <property type="protein sequence ID" value="ENSNMLP00000023246.1"/>
    <property type="gene ID" value="ENSNMLG00000014849.1"/>
</dbReference>
<evidence type="ECO:0000256" key="2">
    <source>
        <dbReference type="ARBA" id="ARBA00022692"/>
    </source>
</evidence>
<sequence>MGGEKIRDYDSVTSFLGSWGPFQRRVFLALAVSIIPNGFVGIYIVFVGATPPHHCTIPDGDLISDAWRNVSVPMETENGVTQRSSCSRLNLEMVKNYSQSNFIPGVDVNVSEIPLESCRDGWTYNREIYQSTIVTEVMDLLCDDAYKVPLTSSIHYVGVLVGAFISGQMSDRWGRKPALFLMMLLQTVTVTAQIFSPSWEIFTLIFFFAGAGGFSNYIIGFVLGTEILSPKARVAFCSLGVFMPSALGYMAMPGVAYFLRSWRGLLIPMAGCSIIYVPLWWLIPESPRWLLSQGRVEEAEAILREAARCNKVEYLIKLLFLSFQIKETLAMKDKKYNVIAIFQDCNLFFTTLLCSALWVIITLGYYALILNTSNLHGDPYLNCFLSALTEVPAYLIALVMLRFLARRICQSTTLFVGGVMILCVHLIPIDLPAVGLLLELLGKFGITAAFCIVYSVSSELFPTVIRNTAMGCCSMAARVGTIISPFIIYLGELARMAALGKGHVHNETSQQNECTTSTISPLNSRNNVFLEVKTNQTQETVEYLCINISQIDMFYLTWILHE</sequence>
<feature type="transmembrane region" description="Helical" evidence="5">
    <location>
        <begin position="235"/>
        <end position="259"/>
    </location>
</feature>
<keyword evidence="8" id="KW-1185">Reference proteome</keyword>
<dbReference type="InterPro" id="IPR005828">
    <property type="entry name" value="MFS_sugar_transport-like"/>
</dbReference>
<keyword evidence="3 5" id="KW-1133">Transmembrane helix</keyword>
<evidence type="ECO:0000259" key="6">
    <source>
        <dbReference type="PROSITE" id="PS50850"/>
    </source>
</evidence>
<keyword evidence="2 5" id="KW-0812">Transmembrane</keyword>
<evidence type="ECO:0000313" key="8">
    <source>
        <dbReference type="Proteomes" id="UP000694523"/>
    </source>
</evidence>
<dbReference type="PROSITE" id="PS50850">
    <property type="entry name" value="MFS"/>
    <property type="match status" value="1"/>
</dbReference>
<dbReference type="Pfam" id="PF00083">
    <property type="entry name" value="Sugar_tr"/>
    <property type="match status" value="1"/>
</dbReference>
<feature type="transmembrane region" description="Helical" evidence="5">
    <location>
        <begin position="201"/>
        <end position="223"/>
    </location>
</feature>